<feature type="non-terminal residue" evidence="1">
    <location>
        <position position="1"/>
    </location>
</feature>
<organism evidence="1 2">
    <name type="scientific">Mycena citricolor</name>
    <dbReference type="NCBI Taxonomy" id="2018698"/>
    <lineage>
        <taxon>Eukaryota</taxon>
        <taxon>Fungi</taxon>
        <taxon>Dikarya</taxon>
        <taxon>Basidiomycota</taxon>
        <taxon>Agaricomycotina</taxon>
        <taxon>Agaricomycetes</taxon>
        <taxon>Agaricomycetidae</taxon>
        <taxon>Agaricales</taxon>
        <taxon>Marasmiineae</taxon>
        <taxon>Mycenaceae</taxon>
        <taxon>Mycena</taxon>
    </lineage>
</organism>
<reference evidence="1" key="1">
    <citation type="submission" date="2023-11" db="EMBL/GenBank/DDBJ databases">
        <authorList>
            <person name="De Vega J J."/>
            <person name="De Vega J J."/>
        </authorList>
    </citation>
    <scope>NUCLEOTIDE SEQUENCE</scope>
</reference>
<name>A0AAD2HEX8_9AGAR</name>
<accession>A0AAD2HEX8</accession>
<gene>
    <name evidence="1" type="ORF">MYCIT1_LOCUS20876</name>
</gene>
<proteinExistence type="predicted"/>
<evidence type="ECO:0000313" key="1">
    <source>
        <dbReference type="EMBL" id="CAK5273990.1"/>
    </source>
</evidence>
<dbReference type="AlphaFoldDB" id="A0AAD2HEX8"/>
<dbReference type="AntiFam" id="ANF00133">
    <property type="entry name" value="Shadow ORF (opposite mccA)"/>
</dbReference>
<sequence length="256" mass="28930">EHRLEDVTCGHLTFVEDLLVRRPALLRREECFGDCTAHNGECGVWSFGGELAADQRIKPAGGNRVVPERFEFEKLDEILDRMPEISANAQLLQRDDHVLATLAPVLSVREDMTELRIGKLVQTAGGGDREVPPHIGARSEVQLLDRSRRRLEPSIGVLSRNTHSHYMPFRSRFALQLVRVGLDLVKVDLGRRVESHPVELANVLDTVQRNTHGNLQLCSGQIDPRDHLSRRVLHLETRIQLKEVEVVFGVIVKICE</sequence>
<dbReference type="Proteomes" id="UP001295794">
    <property type="component" value="Unassembled WGS sequence"/>
</dbReference>
<dbReference type="EMBL" id="CAVNYO010000399">
    <property type="protein sequence ID" value="CAK5273990.1"/>
    <property type="molecule type" value="Genomic_DNA"/>
</dbReference>
<comment type="caution">
    <text evidence="1">The sequence shown here is derived from an EMBL/GenBank/DDBJ whole genome shotgun (WGS) entry which is preliminary data.</text>
</comment>
<protein>
    <submittedName>
        <fullName evidence="1">Uncharacterized protein</fullName>
    </submittedName>
</protein>
<keyword evidence="2" id="KW-1185">Reference proteome</keyword>
<evidence type="ECO:0000313" key="2">
    <source>
        <dbReference type="Proteomes" id="UP001295794"/>
    </source>
</evidence>